<proteinExistence type="predicted"/>
<evidence type="ECO:0000313" key="2">
    <source>
        <dbReference type="EMBL" id="KAK9720474.1"/>
    </source>
</evidence>
<keyword evidence="3" id="KW-1185">Reference proteome</keyword>
<name>A0AAW1KN80_POPJA</name>
<dbReference type="EMBL" id="JASPKY010000210">
    <property type="protein sequence ID" value="KAK9720474.1"/>
    <property type="molecule type" value="Genomic_DNA"/>
</dbReference>
<gene>
    <name evidence="2" type="ORF">QE152_g22056</name>
</gene>
<accession>A0AAW1KN80</accession>
<dbReference type="AlphaFoldDB" id="A0AAW1KN80"/>
<feature type="domain" description="Double jelly roll-like" evidence="1">
    <location>
        <begin position="45"/>
        <end position="92"/>
    </location>
</feature>
<evidence type="ECO:0000259" key="1">
    <source>
        <dbReference type="Pfam" id="PF21738"/>
    </source>
</evidence>
<comment type="caution">
    <text evidence="2">The sequence shown here is derived from an EMBL/GenBank/DDBJ whole genome shotgun (WGS) entry which is preliminary data.</text>
</comment>
<sequence>MSKFDSISLTDVTAYLNGKRFPYENIEADFNENRIAVLYDMYTRFPYENIEADFNENRIAVLYDMYTRIQTVYYGYEYTEPLLKLSQFKLCPLW</sequence>
<organism evidence="2 3">
    <name type="scientific">Popillia japonica</name>
    <name type="common">Japanese beetle</name>
    <dbReference type="NCBI Taxonomy" id="7064"/>
    <lineage>
        <taxon>Eukaryota</taxon>
        <taxon>Metazoa</taxon>
        <taxon>Ecdysozoa</taxon>
        <taxon>Arthropoda</taxon>
        <taxon>Hexapoda</taxon>
        <taxon>Insecta</taxon>
        <taxon>Pterygota</taxon>
        <taxon>Neoptera</taxon>
        <taxon>Endopterygota</taxon>
        <taxon>Coleoptera</taxon>
        <taxon>Polyphaga</taxon>
        <taxon>Scarabaeiformia</taxon>
        <taxon>Scarabaeidae</taxon>
        <taxon>Rutelinae</taxon>
        <taxon>Popillia</taxon>
    </lineage>
</organism>
<evidence type="ECO:0000313" key="3">
    <source>
        <dbReference type="Proteomes" id="UP001458880"/>
    </source>
</evidence>
<protein>
    <recommendedName>
        <fullName evidence="1">Double jelly roll-like domain-containing protein</fullName>
    </recommendedName>
</protein>
<reference evidence="2 3" key="1">
    <citation type="journal article" date="2024" name="BMC Genomics">
        <title>De novo assembly and annotation of Popillia japonica's genome with initial clues to its potential as an invasive pest.</title>
        <authorList>
            <person name="Cucini C."/>
            <person name="Boschi S."/>
            <person name="Funari R."/>
            <person name="Cardaioli E."/>
            <person name="Iannotti N."/>
            <person name="Marturano G."/>
            <person name="Paoli F."/>
            <person name="Bruttini M."/>
            <person name="Carapelli A."/>
            <person name="Frati F."/>
            <person name="Nardi F."/>
        </authorList>
    </citation>
    <scope>NUCLEOTIDE SEQUENCE [LARGE SCALE GENOMIC DNA]</scope>
    <source>
        <strain evidence="2">DMR45628</strain>
    </source>
</reference>
<dbReference type="Pfam" id="PF21738">
    <property type="entry name" value="DJR-like_dom"/>
    <property type="match status" value="1"/>
</dbReference>
<dbReference type="InterPro" id="IPR049512">
    <property type="entry name" value="DJR-like_dom"/>
</dbReference>
<dbReference type="Proteomes" id="UP001458880">
    <property type="component" value="Unassembled WGS sequence"/>
</dbReference>